<comment type="caution">
    <text evidence="3">The sequence shown here is derived from an EMBL/GenBank/DDBJ whole genome shotgun (WGS) entry which is preliminary data.</text>
</comment>
<keyword evidence="4" id="KW-1185">Reference proteome</keyword>
<dbReference type="AlphaFoldDB" id="A0A919E808"/>
<dbReference type="RefSeq" id="WP_229819285.1">
    <property type="nucleotide sequence ID" value="NZ_BNCI01000002.1"/>
</dbReference>
<name>A0A919E808_9PROT</name>
<evidence type="ECO:0000313" key="3">
    <source>
        <dbReference type="EMBL" id="GHF23545.1"/>
    </source>
</evidence>
<evidence type="ECO:0000256" key="1">
    <source>
        <dbReference type="SAM" id="SignalP"/>
    </source>
</evidence>
<dbReference type="SUPFAM" id="SSF54427">
    <property type="entry name" value="NTF2-like"/>
    <property type="match status" value="1"/>
</dbReference>
<sequence length="169" mass="19120">MIKIFSKIARSLCMVLLVAGTGFSTVSADSKDIEAVNQVLNAYHKAAGEGDWDTYFNQMAETSVFLGTDITERWTKKEFQAYAETRPTGWKYTPKKRNIDMTPDENAAFFDEILLSEQYGYSRGSGVLIRTKSGWKISQYNLTFPIPNDVFTEITKQFQGLVADQVKDN</sequence>
<feature type="domain" description="SnoaL-like" evidence="2">
    <location>
        <begin position="36"/>
        <end position="147"/>
    </location>
</feature>
<protein>
    <recommendedName>
        <fullName evidence="2">SnoaL-like domain-containing protein</fullName>
    </recommendedName>
</protein>
<dbReference type="EMBL" id="BNCI01000002">
    <property type="protein sequence ID" value="GHF23545.1"/>
    <property type="molecule type" value="Genomic_DNA"/>
</dbReference>
<feature type="chain" id="PRO_5037732807" description="SnoaL-like domain-containing protein" evidence="1">
    <location>
        <begin position="29"/>
        <end position="169"/>
    </location>
</feature>
<proteinExistence type="predicted"/>
<dbReference type="Proteomes" id="UP000630923">
    <property type="component" value="Unassembled WGS sequence"/>
</dbReference>
<evidence type="ECO:0000259" key="2">
    <source>
        <dbReference type="Pfam" id="PF13474"/>
    </source>
</evidence>
<gene>
    <name evidence="3" type="ORF">GCM10017044_17610</name>
</gene>
<accession>A0A919E808</accession>
<dbReference type="InterPro" id="IPR037401">
    <property type="entry name" value="SnoaL-like"/>
</dbReference>
<organism evidence="3 4">
    <name type="scientific">Kordiimonas sediminis</name>
    <dbReference type="NCBI Taxonomy" id="1735581"/>
    <lineage>
        <taxon>Bacteria</taxon>
        <taxon>Pseudomonadati</taxon>
        <taxon>Pseudomonadota</taxon>
        <taxon>Alphaproteobacteria</taxon>
        <taxon>Kordiimonadales</taxon>
        <taxon>Kordiimonadaceae</taxon>
        <taxon>Kordiimonas</taxon>
    </lineage>
</organism>
<dbReference type="Gene3D" id="3.10.450.50">
    <property type="match status" value="1"/>
</dbReference>
<reference evidence="3" key="1">
    <citation type="journal article" date="2014" name="Int. J. Syst. Evol. Microbiol.">
        <title>Complete genome sequence of Corynebacterium casei LMG S-19264T (=DSM 44701T), isolated from a smear-ripened cheese.</title>
        <authorList>
            <consortium name="US DOE Joint Genome Institute (JGI-PGF)"/>
            <person name="Walter F."/>
            <person name="Albersmeier A."/>
            <person name="Kalinowski J."/>
            <person name="Ruckert C."/>
        </authorList>
    </citation>
    <scope>NUCLEOTIDE SEQUENCE</scope>
    <source>
        <strain evidence="3">KCTC 42590</strain>
    </source>
</reference>
<dbReference type="InterPro" id="IPR032710">
    <property type="entry name" value="NTF2-like_dom_sf"/>
</dbReference>
<feature type="signal peptide" evidence="1">
    <location>
        <begin position="1"/>
        <end position="28"/>
    </location>
</feature>
<dbReference type="Pfam" id="PF13474">
    <property type="entry name" value="SnoaL_3"/>
    <property type="match status" value="1"/>
</dbReference>
<keyword evidence="1" id="KW-0732">Signal</keyword>
<reference evidence="3" key="2">
    <citation type="submission" date="2020-09" db="EMBL/GenBank/DDBJ databases">
        <authorList>
            <person name="Sun Q."/>
            <person name="Kim S."/>
        </authorList>
    </citation>
    <scope>NUCLEOTIDE SEQUENCE</scope>
    <source>
        <strain evidence="3">KCTC 42590</strain>
    </source>
</reference>
<evidence type="ECO:0000313" key="4">
    <source>
        <dbReference type="Proteomes" id="UP000630923"/>
    </source>
</evidence>